<dbReference type="InterPro" id="IPR013344">
    <property type="entry name" value="RNR_NrdJ/NrdZ"/>
</dbReference>
<evidence type="ECO:0000256" key="14">
    <source>
        <dbReference type="RuleBase" id="RU364064"/>
    </source>
</evidence>
<evidence type="ECO:0000256" key="2">
    <source>
        <dbReference type="ARBA" id="ARBA00007405"/>
    </source>
</evidence>
<sequence length="753" mass="82755">MTRFAAPISEQIWDMKYRFKQADGTPIDRSVEDTWRRIARSLAQVEQDSAAWEDKFYAALEDFKYLPAGRITAGAGTGRRVTLFNCFVMGTIPDSMAGIFDMLKEAALTMQQGGGIGYDFSTIRPRGADVLGVAADASGPLSFMDVWDAMCRTIMSAGSRRGAMMATMRCDHPDIEAFITAKSDAARLRMFNLSVLVTDPFMEAVKADAPWDLQFDGKVYHTVQARDLWNQIMKSTYDFAEPGVIFIDRINEANNLNYVETIAATNPCGEQPLPPYGACLLGSINMARLVTDPFGKKAHLDPKQLTDLVAVAVRMMDNVVDASRFPLEAQAQEAQAKRRIGLGVTGLADALLMVGLRYGSEEAARQTEEWLHAIARAAYLASVDLAKEKGAFPLFDAEKYLASGTMRAMDADVRDAIRTHGIRNALLTSIAPTGTISLYAGNVSSGIEPVFAYAYKRKVLQKDGSRTEEEVVDYAVQMWREKFGDAALPDYFVNAQTLAPLDHVRMQAAAQKWVDSSISKTINCPEDISFDAFKEVYMAAYETGCKGCTTYRPNDVTGSVLSVSEATDKTPEADQGAEVIYMSEPLDRPQELEGNTYKLKWPDSEHAIYLTVNDIVINGHRRPFEVFINSKNMEHFAWTVALTRMISAVFRRGGDVSFVVEELKAVFDPRGGAWMGGKYIPSILAAIGGVIERHMISIGFIEGEGMGLKTDPQANVVGLDAPRGKACPSCGQYEMRMVEGCMTCASCGHSKCG</sequence>
<dbReference type="EC" id="1.17.4.1" evidence="3 14"/>
<proteinExistence type="inferred from homology"/>
<feature type="domain" description="Ribonucleotide reductase large subunit N-terminal" evidence="15">
    <location>
        <begin position="8"/>
        <end position="79"/>
    </location>
</feature>
<evidence type="ECO:0000256" key="3">
    <source>
        <dbReference type="ARBA" id="ARBA00012274"/>
    </source>
</evidence>
<comment type="catalytic activity">
    <reaction evidence="13 14">
        <text>a 2'-deoxyribonucleoside 5'-diphosphate + [thioredoxin]-disulfide + H2O = a ribonucleoside 5'-diphosphate + [thioredoxin]-dithiol</text>
        <dbReference type="Rhea" id="RHEA:23252"/>
        <dbReference type="Rhea" id="RHEA-COMP:10698"/>
        <dbReference type="Rhea" id="RHEA-COMP:10700"/>
        <dbReference type="ChEBI" id="CHEBI:15377"/>
        <dbReference type="ChEBI" id="CHEBI:29950"/>
        <dbReference type="ChEBI" id="CHEBI:50058"/>
        <dbReference type="ChEBI" id="CHEBI:57930"/>
        <dbReference type="ChEBI" id="CHEBI:73316"/>
        <dbReference type="EC" id="1.17.4.1"/>
    </reaction>
</comment>
<evidence type="ECO:0000256" key="7">
    <source>
        <dbReference type="ARBA" id="ARBA00022741"/>
    </source>
</evidence>
<evidence type="ECO:0000259" key="15">
    <source>
        <dbReference type="Pfam" id="PF00317"/>
    </source>
</evidence>
<dbReference type="EMBL" id="JBHTKR010000007">
    <property type="protein sequence ID" value="MFD1196452.1"/>
    <property type="molecule type" value="Genomic_DNA"/>
</dbReference>
<evidence type="ECO:0000256" key="13">
    <source>
        <dbReference type="ARBA" id="ARBA00047754"/>
    </source>
</evidence>
<evidence type="ECO:0000256" key="5">
    <source>
        <dbReference type="ARBA" id="ARBA00022628"/>
    </source>
</evidence>
<evidence type="ECO:0000256" key="10">
    <source>
        <dbReference type="ARBA" id="ARBA00023157"/>
    </source>
</evidence>
<reference evidence="19" key="1">
    <citation type="journal article" date="2019" name="Int. J. Syst. Evol. Microbiol.">
        <title>The Global Catalogue of Microorganisms (GCM) 10K type strain sequencing project: providing services to taxonomists for standard genome sequencing and annotation.</title>
        <authorList>
            <consortium name="The Broad Institute Genomics Platform"/>
            <consortium name="The Broad Institute Genome Sequencing Center for Infectious Disease"/>
            <person name="Wu L."/>
            <person name="Ma J."/>
        </authorList>
    </citation>
    <scope>NUCLEOTIDE SEQUENCE [LARGE SCALE GENOMIC DNA]</scope>
    <source>
        <strain evidence="19">CCUG 55328</strain>
    </source>
</reference>
<dbReference type="NCBIfam" id="TIGR02504">
    <property type="entry name" value="NrdJ_Z"/>
    <property type="match status" value="1"/>
</dbReference>
<comment type="function">
    <text evidence="12 14">Catalyzes the reduction of ribonucleotides to deoxyribonucleotides. May function to provide a pool of deoxyribonucleotide precursors for DNA repair during oxygen limitation and/or for immediate growth after restoration of oxygen.</text>
</comment>
<keyword evidence="8 14" id="KW-0560">Oxidoreductase</keyword>
<accession>A0ABW3TKB3</accession>
<dbReference type="PANTHER" id="PTHR43371">
    <property type="entry name" value="VITAMIN B12-DEPENDENT RIBONUCLEOTIDE REDUCTASE"/>
    <property type="match status" value="1"/>
</dbReference>
<dbReference type="PRINTS" id="PR01183">
    <property type="entry name" value="RIBORDTASEM1"/>
</dbReference>
<dbReference type="GO" id="GO:0004748">
    <property type="term" value="F:ribonucleoside-diphosphate reductase activity, thioredoxin disulfide as acceptor"/>
    <property type="evidence" value="ECO:0007669"/>
    <property type="project" value="UniProtKB-EC"/>
</dbReference>
<dbReference type="Proteomes" id="UP001597151">
    <property type="component" value="Unassembled WGS sequence"/>
</dbReference>
<dbReference type="RefSeq" id="WP_380794536.1">
    <property type="nucleotide sequence ID" value="NZ_JBHTKR010000007.1"/>
</dbReference>
<keyword evidence="11 14" id="KW-0170">Cobalt</keyword>
<evidence type="ECO:0000259" key="16">
    <source>
        <dbReference type="Pfam" id="PF02867"/>
    </source>
</evidence>
<keyword evidence="19" id="KW-1185">Reference proteome</keyword>
<keyword evidence="7 14" id="KW-0547">Nucleotide-binding</keyword>
<dbReference type="Pfam" id="PF00317">
    <property type="entry name" value="Ribonuc_red_lgN"/>
    <property type="match status" value="1"/>
</dbReference>
<dbReference type="SUPFAM" id="SSF51998">
    <property type="entry name" value="PFL-like glycyl radical enzymes"/>
    <property type="match status" value="1"/>
</dbReference>
<name>A0ABW3TKB3_9RHOB</name>
<evidence type="ECO:0000256" key="1">
    <source>
        <dbReference type="ARBA" id="ARBA00001922"/>
    </source>
</evidence>
<gene>
    <name evidence="18" type="ORF">ACFQ3C_17400</name>
</gene>
<evidence type="ECO:0000256" key="8">
    <source>
        <dbReference type="ARBA" id="ARBA00023002"/>
    </source>
</evidence>
<dbReference type="CDD" id="cd02888">
    <property type="entry name" value="RNR_II_dimer"/>
    <property type="match status" value="1"/>
</dbReference>
<evidence type="ECO:0000313" key="19">
    <source>
        <dbReference type="Proteomes" id="UP001597151"/>
    </source>
</evidence>
<evidence type="ECO:0000259" key="17">
    <source>
        <dbReference type="Pfam" id="PF12637"/>
    </source>
</evidence>
<comment type="cofactor">
    <cofactor evidence="1 14">
        <name>adenosylcob(III)alamin</name>
        <dbReference type="ChEBI" id="CHEBI:18408"/>
    </cofactor>
</comment>
<keyword evidence="6 14" id="KW-0237">DNA synthesis</keyword>
<keyword evidence="9" id="KW-0215">Deoxyribonucleotide synthesis</keyword>
<evidence type="ECO:0000313" key="18">
    <source>
        <dbReference type="EMBL" id="MFD1196452.1"/>
    </source>
</evidence>
<feature type="domain" description="TSCPD" evidence="17">
    <location>
        <begin position="588"/>
        <end position="695"/>
    </location>
</feature>
<evidence type="ECO:0000256" key="6">
    <source>
        <dbReference type="ARBA" id="ARBA00022634"/>
    </source>
</evidence>
<protein>
    <recommendedName>
        <fullName evidence="4 14">Vitamin B12-dependent ribonucleotide reductase</fullName>
        <ecNumber evidence="3 14">1.17.4.1</ecNumber>
    </recommendedName>
</protein>
<evidence type="ECO:0000256" key="12">
    <source>
        <dbReference type="ARBA" id="ARBA00025437"/>
    </source>
</evidence>
<dbReference type="InterPro" id="IPR024434">
    <property type="entry name" value="TSCPD_dom"/>
</dbReference>
<organism evidence="18 19">
    <name type="scientific">Seohaeicola saemankumensis</name>
    <dbReference type="NCBI Taxonomy" id="481181"/>
    <lineage>
        <taxon>Bacteria</taxon>
        <taxon>Pseudomonadati</taxon>
        <taxon>Pseudomonadota</taxon>
        <taxon>Alphaproteobacteria</taxon>
        <taxon>Rhodobacterales</taxon>
        <taxon>Roseobacteraceae</taxon>
        <taxon>Seohaeicola</taxon>
    </lineage>
</organism>
<comment type="similarity">
    <text evidence="2 14">Belongs to the ribonucleoside diphosphate reductase class-2 family.</text>
</comment>
<evidence type="ECO:0000256" key="9">
    <source>
        <dbReference type="ARBA" id="ARBA00023116"/>
    </source>
</evidence>
<evidence type="ECO:0000256" key="4">
    <source>
        <dbReference type="ARBA" id="ARBA00014409"/>
    </source>
</evidence>
<dbReference type="Pfam" id="PF12637">
    <property type="entry name" value="TSCPD"/>
    <property type="match status" value="1"/>
</dbReference>
<dbReference type="Gene3D" id="3.20.70.20">
    <property type="match status" value="1"/>
</dbReference>
<dbReference type="Pfam" id="PF02867">
    <property type="entry name" value="Ribonuc_red_lgC"/>
    <property type="match status" value="1"/>
</dbReference>
<evidence type="ECO:0000256" key="11">
    <source>
        <dbReference type="ARBA" id="ARBA00023285"/>
    </source>
</evidence>
<dbReference type="InterPro" id="IPR000788">
    <property type="entry name" value="RNR_lg_C"/>
</dbReference>
<dbReference type="InterPro" id="IPR013509">
    <property type="entry name" value="RNR_lsu_N"/>
</dbReference>
<feature type="domain" description="Ribonucleotide reductase large subunit C-terminal" evidence="16">
    <location>
        <begin position="85"/>
        <end position="551"/>
    </location>
</feature>
<comment type="caution">
    <text evidence="18">The sequence shown here is derived from an EMBL/GenBank/DDBJ whole genome shotgun (WGS) entry which is preliminary data.</text>
</comment>
<dbReference type="InterPro" id="IPR050862">
    <property type="entry name" value="RdRp_reductase_class-2"/>
</dbReference>
<keyword evidence="5 14" id="KW-0846">Cobalamin</keyword>
<keyword evidence="10" id="KW-1015">Disulfide bond</keyword>
<dbReference type="PANTHER" id="PTHR43371:SF1">
    <property type="entry name" value="RIBONUCLEOSIDE-DIPHOSPHATE REDUCTASE"/>
    <property type="match status" value="1"/>
</dbReference>